<comment type="caution">
    <text evidence="3">The sequence shown here is derived from an EMBL/GenBank/DDBJ whole genome shotgun (WGS) entry which is preliminary data.</text>
</comment>
<dbReference type="InterPro" id="IPR042496">
    <property type="entry name" value="CGRF1"/>
</dbReference>
<gene>
    <name evidence="3" type="ORF">CHARACLAT_017039</name>
</gene>
<evidence type="ECO:0000313" key="4">
    <source>
        <dbReference type="Proteomes" id="UP001352852"/>
    </source>
</evidence>
<feature type="region of interest" description="Disordered" evidence="1">
    <location>
        <begin position="82"/>
        <end position="120"/>
    </location>
</feature>
<keyword evidence="2" id="KW-0812">Transmembrane</keyword>
<organism evidence="3 4">
    <name type="scientific">Characodon lateralis</name>
    <dbReference type="NCBI Taxonomy" id="208331"/>
    <lineage>
        <taxon>Eukaryota</taxon>
        <taxon>Metazoa</taxon>
        <taxon>Chordata</taxon>
        <taxon>Craniata</taxon>
        <taxon>Vertebrata</taxon>
        <taxon>Euteleostomi</taxon>
        <taxon>Actinopterygii</taxon>
        <taxon>Neopterygii</taxon>
        <taxon>Teleostei</taxon>
        <taxon>Neoteleostei</taxon>
        <taxon>Acanthomorphata</taxon>
        <taxon>Ovalentaria</taxon>
        <taxon>Atherinomorphae</taxon>
        <taxon>Cyprinodontiformes</taxon>
        <taxon>Goodeidae</taxon>
        <taxon>Characodon</taxon>
    </lineage>
</organism>
<feature type="compositionally biased region" description="Basic and acidic residues" evidence="1">
    <location>
        <begin position="103"/>
        <end position="120"/>
    </location>
</feature>
<evidence type="ECO:0000256" key="2">
    <source>
        <dbReference type="SAM" id="Phobius"/>
    </source>
</evidence>
<keyword evidence="4" id="KW-1185">Reference proteome</keyword>
<evidence type="ECO:0000256" key="1">
    <source>
        <dbReference type="SAM" id="MobiDB-lite"/>
    </source>
</evidence>
<keyword evidence="2" id="KW-1133">Transmembrane helix</keyword>
<proteinExistence type="predicted"/>
<name>A0ABU7EBN9_9TELE</name>
<accession>A0ABU7EBN9</accession>
<sequence length="120" mass="13175">MATLLLVTLYEYSPLFYIAVVSFCFLVTAAIVMGWFGFDVPVILRSYDEMEFLMPTPEKRMVQETNPFSLALGSGPACVNGAEEKSARKKNTGSTSALGIEGKSLEPAKDDENSVILREL</sequence>
<keyword evidence="2" id="KW-0472">Membrane</keyword>
<dbReference type="Proteomes" id="UP001352852">
    <property type="component" value="Unassembled WGS sequence"/>
</dbReference>
<reference evidence="3 4" key="1">
    <citation type="submission" date="2021-06" db="EMBL/GenBank/DDBJ databases">
        <authorList>
            <person name="Palmer J.M."/>
        </authorList>
    </citation>
    <scope>NUCLEOTIDE SEQUENCE [LARGE SCALE GENOMIC DNA]</scope>
    <source>
        <strain evidence="3 4">CL_MEX2019</strain>
        <tissue evidence="3">Muscle</tissue>
    </source>
</reference>
<evidence type="ECO:0000313" key="3">
    <source>
        <dbReference type="EMBL" id="MED6284215.1"/>
    </source>
</evidence>
<dbReference type="EMBL" id="JAHUTJ010050594">
    <property type="protein sequence ID" value="MED6284215.1"/>
    <property type="molecule type" value="Genomic_DNA"/>
</dbReference>
<feature type="transmembrane region" description="Helical" evidence="2">
    <location>
        <begin position="15"/>
        <end position="38"/>
    </location>
</feature>
<dbReference type="PANTHER" id="PTHR15379">
    <property type="entry name" value="CELL GROWTH REGULATOR WITH RING FINGER DOMAIN PROTEIN 1"/>
    <property type="match status" value="1"/>
</dbReference>
<dbReference type="PANTHER" id="PTHR15379:SF2">
    <property type="entry name" value="CELL GROWTH REGULATOR WITH RING FINGER DOMAIN PROTEIN 1"/>
    <property type="match status" value="1"/>
</dbReference>
<protein>
    <submittedName>
        <fullName evidence="3">Uncharacterized protein</fullName>
    </submittedName>
</protein>